<dbReference type="EMBL" id="MT711890">
    <property type="protein sequence ID" value="QNJ57511.1"/>
    <property type="molecule type" value="Genomic_DNA"/>
</dbReference>
<sequence length="167" mass="18927">MNSSDVRKFIKKGEQAVDVLESLGYQYVANGKEHPHWVAPVNVLDPIMEALKGLVEKQADERIKEATTKAFLAGEKAGQEGLKGPHWESVKGLQGLHFSIMRARIPSHNKLGEYGAVHFMNKQFKCLEVRYQRSEEYTGYAVLFEFNTRPFTPEVVWLPLSACAFSR</sequence>
<evidence type="ECO:0000313" key="1">
    <source>
        <dbReference type="EMBL" id="QNJ57511.1"/>
    </source>
</evidence>
<accession>A0A7G8LJT9</accession>
<organism evidence="1 2">
    <name type="scientific">Pseudomonas phage PlaquesPlease</name>
    <dbReference type="NCBI Taxonomy" id="2762289"/>
    <lineage>
        <taxon>Viruses</taxon>
        <taxon>Duplodnaviria</taxon>
        <taxon>Heunggongvirae</taxon>
        <taxon>Uroviricota</taxon>
        <taxon>Caudoviricetes</taxon>
        <taxon>Autographivirales</taxon>
        <taxon>Autotranscriptaviridae</taxon>
        <taxon>Studiervirinae</taxon>
        <taxon>Waldovirus</taxon>
        <taxon>Waldovirus plaquesplease</taxon>
    </lineage>
</organism>
<reference evidence="1 2" key="1">
    <citation type="submission" date="2020-07" db="EMBL/GenBank/DDBJ databases">
        <authorList>
            <person name="Anderson S."/>
            <person name="Assadpour T."/>
            <person name="Abraham A."/>
            <person name="Bordelon E."/>
            <person name="Temple L."/>
        </authorList>
    </citation>
    <scope>NUCLEOTIDE SEQUENCE [LARGE SCALE GENOMIC DNA]</scope>
</reference>
<evidence type="ECO:0000313" key="2">
    <source>
        <dbReference type="Proteomes" id="UP000515979"/>
    </source>
</evidence>
<proteinExistence type="predicted"/>
<dbReference type="Proteomes" id="UP000515979">
    <property type="component" value="Segment"/>
</dbReference>
<name>A0A7G8LJT9_9CAUD</name>
<protein>
    <submittedName>
        <fullName evidence="1">Uncharacterized protein</fullName>
    </submittedName>
</protein>
<keyword evidence="2" id="KW-1185">Reference proteome</keyword>